<dbReference type="NCBIfam" id="TIGR01409">
    <property type="entry name" value="TAT_signal_seq"/>
    <property type="match status" value="1"/>
</dbReference>
<dbReference type="InterPro" id="IPR019546">
    <property type="entry name" value="TAT_signal_bac_arc"/>
</dbReference>
<sequence>MSDRDGASETESDTGTESRRKFLAAAGAAGIAAVAGCQGDSGG</sequence>
<keyword evidence="3" id="KW-1185">Reference proteome</keyword>
<feature type="region of interest" description="Disordered" evidence="1">
    <location>
        <begin position="1"/>
        <end position="20"/>
    </location>
</feature>
<comment type="caution">
    <text evidence="2">The sequence shown here is derived from an EMBL/GenBank/DDBJ whole genome shotgun (WGS) entry which is preliminary data.</text>
</comment>
<dbReference type="EMBL" id="JBHSWU010000690">
    <property type="protein sequence ID" value="MFC6725759.1"/>
    <property type="molecule type" value="Genomic_DNA"/>
</dbReference>
<reference evidence="2 3" key="1">
    <citation type="journal article" date="2019" name="Int. J. Syst. Evol. Microbiol.">
        <title>The Global Catalogue of Microorganisms (GCM) 10K type strain sequencing project: providing services to taxonomists for standard genome sequencing and annotation.</title>
        <authorList>
            <consortium name="The Broad Institute Genomics Platform"/>
            <consortium name="The Broad Institute Genome Sequencing Center for Infectious Disease"/>
            <person name="Wu L."/>
            <person name="Ma J."/>
        </authorList>
    </citation>
    <scope>NUCLEOTIDE SEQUENCE [LARGE SCALE GENOMIC DNA]</scope>
    <source>
        <strain evidence="2 3">NBRC 111368</strain>
    </source>
</reference>
<dbReference type="Proteomes" id="UP001596328">
    <property type="component" value="Unassembled WGS sequence"/>
</dbReference>
<name>A0ABD5S258_9EURY</name>
<evidence type="ECO:0000256" key="1">
    <source>
        <dbReference type="SAM" id="MobiDB-lite"/>
    </source>
</evidence>
<proteinExistence type="predicted"/>
<gene>
    <name evidence="2" type="ORF">ACFQE1_15570</name>
</gene>
<dbReference type="InterPro" id="IPR006311">
    <property type="entry name" value="TAT_signal"/>
</dbReference>
<organism evidence="2 3">
    <name type="scientific">Halobium palmae</name>
    <dbReference type="NCBI Taxonomy" id="1776492"/>
    <lineage>
        <taxon>Archaea</taxon>
        <taxon>Methanobacteriati</taxon>
        <taxon>Methanobacteriota</taxon>
        <taxon>Stenosarchaea group</taxon>
        <taxon>Halobacteria</taxon>
        <taxon>Halobacteriales</taxon>
        <taxon>Haloferacaceae</taxon>
        <taxon>Halobium</taxon>
    </lineage>
</organism>
<evidence type="ECO:0000313" key="3">
    <source>
        <dbReference type="Proteomes" id="UP001596328"/>
    </source>
</evidence>
<dbReference type="AlphaFoldDB" id="A0ABD5S258"/>
<dbReference type="PROSITE" id="PS51318">
    <property type="entry name" value="TAT"/>
    <property type="match status" value="1"/>
</dbReference>
<feature type="non-terminal residue" evidence="2">
    <location>
        <position position="43"/>
    </location>
</feature>
<accession>A0ABD5S258</accession>
<evidence type="ECO:0000313" key="2">
    <source>
        <dbReference type="EMBL" id="MFC6725759.1"/>
    </source>
</evidence>
<protein>
    <submittedName>
        <fullName evidence="2">Twin-arginine translocation signal domain-containing protein</fullName>
    </submittedName>
</protein>